<protein>
    <recommendedName>
        <fullName evidence="3">asparagine synthase (glutamine-hydrolyzing)</fullName>
        <ecNumber evidence="3">6.3.5.4</ecNumber>
    </recommendedName>
</protein>
<comment type="catalytic activity">
    <reaction evidence="7">
        <text>L-aspartate + L-glutamine + ATP + H2O = L-asparagine + L-glutamate + AMP + diphosphate + H(+)</text>
        <dbReference type="Rhea" id="RHEA:12228"/>
        <dbReference type="ChEBI" id="CHEBI:15377"/>
        <dbReference type="ChEBI" id="CHEBI:15378"/>
        <dbReference type="ChEBI" id="CHEBI:29985"/>
        <dbReference type="ChEBI" id="CHEBI:29991"/>
        <dbReference type="ChEBI" id="CHEBI:30616"/>
        <dbReference type="ChEBI" id="CHEBI:33019"/>
        <dbReference type="ChEBI" id="CHEBI:58048"/>
        <dbReference type="ChEBI" id="CHEBI:58359"/>
        <dbReference type="ChEBI" id="CHEBI:456215"/>
        <dbReference type="EC" id="6.3.5.4"/>
    </reaction>
</comment>
<accession>A0A0G0LYW0</accession>
<evidence type="ECO:0000256" key="5">
    <source>
        <dbReference type="ARBA" id="ARBA00022840"/>
    </source>
</evidence>
<dbReference type="Pfam" id="PF00733">
    <property type="entry name" value="Asn_synthase"/>
    <property type="match status" value="1"/>
</dbReference>
<dbReference type="SUPFAM" id="SSF56235">
    <property type="entry name" value="N-terminal nucleophile aminohydrolases (Ntn hydrolases)"/>
    <property type="match status" value="1"/>
</dbReference>
<keyword evidence="4 9" id="KW-0547">Nucleotide-binding</keyword>
<feature type="binding site" evidence="9">
    <location>
        <position position="101"/>
    </location>
    <ligand>
        <name>L-glutamine</name>
        <dbReference type="ChEBI" id="CHEBI:58359"/>
    </ligand>
</feature>
<proteinExistence type="inferred from homology"/>
<gene>
    <name evidence="12" type="ORF">UT23_C0018G0013</name>
</gene>
<evidence type="ECO:0000256" key="4">
    <source>
        <dbReference type="ARBA" id="ARBA00022741"/>
    </source>
</evidence>
<evidence type="ECO:0000256" key="3">
    <source>
        <dbReference type="ARBA" id="ARBA00012737"/>
    </source>
</evidence>
<keyword evidence="8" id="KW-0028">Amino-acid biosynthesis</keyword>
<dbReference type="AlphaFoldDB" id="A0A0G0LYW0"/>
<dbReference type="PIRSF" id="PIRSF001589">
    <property type="entry name" value="Asn_synthetase_glu-h"/>
    <property type="match status" value="1"/>
</dbReference>
<dbReference type="InterPro" id="IPR017932">
    <property type="entry name" value="GATase_2_dom"/>
</dbReference>
<organism evidence="12 13">
    <name type="scientific">Candidatus Woesebacteria bacterium GW2011_GWA1_39_12</name>
    <dbReference type="NCBI Taxonomy" id="1618549"/>
    <lineage>
        <taxon>Bacteria</taxon>
        <taxon>Candidatus Woeseibacteriota</taxon>
    </lineage>
</organism>
<keyword evidence="6 8" id="KW-0315">Glutamine amidotransferase</keyword>
<dbReference type="PROSITE" id="PS51278">
    <property type="entry name" value="GATASE_TYPE_2"/>
    <property type="match status" value="1"/>
</dbReference>
<evidence type="ECO:0000256" key="8">
    <source>
        <dbReference type="PIRSR" id="PIRSR001589-1"/>
    </source>
</evidence>
<name>A0A0G0LYW0_9BACT</name>
<comment type="similarity">
    <text evidence="2">Belongs to the asparagine synthetase family.</text>
</comment>
<dbReference type="SUPFAM" id="SSF52402">
    <property type="entry name" value="Adenine nucleotide alpha hydrolases-like"/>
    <property type="match status" value="1"/>
</dbReference>
<keyword evidence="5 9" id="KW-0067">ATP-binding</keyword>
<evidence type="ECO:0000313" key="12">
    <source>
        <dbReference type="EMBL" id="KKQ97093.1"/>
    </source>
</evidence>
<feature type="domain" description="Glutamine amidotransferase type-2" evidence="11">
    <location>
        <begin position="2"/>
        <end position="214"/>
    </location>
</feature>
<dbReference type="CDD" id="cd01991">
    <property type="entry name" value="Asn_synthase_B_C"/>
    <property type="match status" value="1"/>
</dbReference>
<dbReference type="Pfam" id="PF13537">
    <property type="entry name" value="GATase_7"/>
    <property type="match status" value="1"/>
</dbReference>
<feature type="binding site" evidence="9">
    <location>
        <position position="291"/>
    </location>
    <ligand>
        <name>ATP</name>
        <dbReference type="ChEBI" id="CHEBI:30616"/>
    </ligand>
</feature>
<evidence type="ECO:0000256" key="6">
    <source>
        <dbReference type="ARBA" id="ARBA00022962"/>
    </source>
</evidence>
<dbReference type="GO" id="GO:0005829">
    <property type="term" value="C:cytosol"/>
    <property type="evidence" value="ECO:0007669"/>
    <property type="project" value="TreeGrafter"/>
</dbReference>
<dbReference type="InterPro" id="IPR033738">
    <property type="entry name" value="AsnB_N"/>
</dbReference>
<dbReference type="CDD" id="cd00712">
    <property type="entry name" value="AsnB"/>
    <property type="match status" value="1"/>
</dbReference>
<dbReference type="GO" id="GO:0004066">
    <property type="term" value="F:asparagine synthase (glutamine-hydrolyzing) activity"/>
    <property type="evidence" value="ECO:0007669"/>
    <property type="project" value="UniProtKB-EC"/>
</dbReference>
<dbReference type="EC" id="6.3.5.4" evidence="3"/>
<evidence type="ECO:0000256" key="10">
    <source>
        <dbReference type="PIRSR" id="PIRSR001589-3"/>
    </source>
</evidence>
<feature type="active site" description="For GATase activity" evidence="8">
    <location>
        <position position="2"/>
    </location>
</feature>
<dbReference type="InterPro" id="IPR014729">
    <property type="entry name" value="Rossmann-like_a/b/a_fold"/>
</dbReference>
<dbReference type="Gene3D" id="3.60.20.10">
    <property type="entry name" value="Glutamine Phosphoribosylpyrophosphate, subunit 1, domain 1"/>
    <property type="match status" value="1"/>
</dbReference>
<evidence type="ECO:0000256" key="1">
    <source>
        <dbReference type="ARBA" id="ARBA00005187"/>
    </source>
</evidence>
<comment type="pathway">
    <text evidence="1">Amino-acid biosynthesis; L-asparagine biosynthesis; L-asparagine from L-aspartate (L-Gln route): step 1/1.</text>
</comment>
<dbReference type="PANTHER" id="PTHR43284:SF1">
    <property type="entry name" value="ASPARAGINE SYNTHETASE"/>
    <property type="match status" value="1"/>
</dbReference>
<evidence type="ECO:0000259" key="11">
    <source>
        <dbReference type="PROSITE" id="PS51278"/>
    </source>
</evidence>
<dbReference type="InterPro" id="IPR051786">
    <property type="entry name" value="ASN_synthetase/amidase"/>
</dbReference>
<evidence type="ECO:0000256" key="7">
    <source>
        <dbReference type="ARBA" id="ARBA00048741"/>
    </source>
</evidence>
<dbReference type="PATRIC" id="fig|1618549.4.peg.1253"/>
<comment type="caution">
    <text evidence="12">The sequence shown here is derived from an EMBL/GenBank/DDBJ whole genome shotgun (WGS) entry which is preliminary data.</text>
</comment>
<feature type="site" description="Important for beta-aspartyl-AMP intermediate formation" evidence="10">
    <location>
        <position position="365"/>
    </location>
</feature>
<keyword evidence="8" id="KW-0061">Asparagine biosynthesis</keyword>
<evidence type="ECO:0000256" key="2">
    <source>
        <dbReference type="ARBA" id="ARBA00005752"/>
    </source>
</evidence>
<dbReference type="InterPro" id="IPR001962">
    <property type="entry name" value="Asn_synthase"/>
</dbReference>
<dbReference type="PANTHER" id="PTHR43284">
    <property type="entry name" value="ASPARAGINE SYNTHETASE (GLUTAMINE-HYDROLYZING)"/>
    <property type="match status" value="1"/>
</dbReference>
<dbReference type="InterPro" id="IPR006426">
    <property type="entry name" value="Asn_synth_AEB"/>
</dbReference>
<dbReference type="GO" id="GO:0006529">
    <property type="term" value="P:asparagine biosynthetic process"/>
    <property type="evidence" value="ECO:0007669"/>
    <property type="project" value="UniProtKB-KW"/>
</dbReference>
<dbReference type="EMBL" id="LBWA01000018">
    <property type="protein sequence ID" value="KKQ97093.1"/>
    <property type="molecule type" value="Genomic_DNA"/>
</dbReference>
<dbReference type="GO" id="GO:0005524">
    <property type="term" value="F:ATP binding"/>
    <property type="evidence" value="ECO:0007669"/>
    <property type="project" value="UniProtKB-KW"/>
</dbReference>
<reference evidence="12 13" key="1">
    <citation type="journal article" date="2015" name="Nature">
        <title>rRNA introns, odd ribosomes, and small enigmatic genomes across a large radiation of phyla.</title>
        <authorList>
            <person name="Brown C.T."/>
            <person name="Hug L.A."/>
            <person name="Thomas B.C."/>
            <person name="Sharon I."/>
            <person name="Castelle C.J."/>
            <person name="Singh A."/>
            <person name="Wilkins M.J."/>
            <person name="Williams K.H."/>
            <person name="Banfield J.F."/>
        </authorList>
    </citation>
    <scope>NUCLEOTIDE SEQUENCE [LARGE SCALE GENOMIC DNA]</scope>
</reference>
<dbReference type="InterPro" id="IPR029055">
    <property type="entry name" value="Ntn_hydrolases_N"/>
</dbReference>
<dbReference type="Proteomes" id="UP000034325">
    <property type="component" value="Unassembled WGS sequence"/>
</dbReference>
<evidence type="ECO:0000256" key="9">
    <source>
        <dbReference type="PIRSR" id="PIRSR001589-2"/>
    </source>
</evidence>
<sequence length="628" mass="72219">MCGIAGKIYLDSRSVSHEHLRKMSEKIVHRGPDDDGVYISRDKKVGLINRRLAIIDLSKAGHQPMLYKGRYAITFNGEVYNFQEERRKLEKEGYQFKSNTDTEVILALYDKYGVSFLKRLRGMFAFAIYDDREKTIFLARDRIGKKPLKYFINGGTFIFASELKAILTQSEVKRTIDYNAIQSYLVYGYTPAPLTGFEGIKKLQPGHYIIMNLRRKTFEIKRYWEPVFRDKLHLTEREWCDRILNTLEQSTRLRMISDVPIGAFVSGGVDSSGVIYAMSKFSDKPINTFTITFEDKKWSEAKYAQNLVKKFGTNHHELLAKPENVEILPELAYQYEEPFADASNVVTYMVSRLARKYVTVILNGDGGDENFAGYPNRYFRLGRDVNFYNWINTIRPLAVAGLKALARVSKSTLVTRSTNFFEKSKLPLYQRFASYNQIFSFDEIVSMSTGALVDVNNTQNPYTIVENCFKMFKGKDLKDAGLKFDLLYWLPDDLLAKVDIASMASSLEARSPLLDHHMIELAGKIPFRLKVKNGESKYILKKALETVIPRENLYRPKMGFGVPLHLWFSGKLNSYTKGVLLSKKAKVKGLIRQDAIKNMLEGHSETNDFGPRLWALLSLELWLKSFFN</sequence>
<dbReference type="NCBIfam" id="TIGR01536">
    <property type="entry name" value="asn_synth_AEB"/>
    <property type="match status" value="1"/>
</dbReference>
<evidence type="ECO:0000313" key="13">
    <source>
        <dbReference type="Proteomes" id="UP000034325"/>
    </source>
</evidence>
<dbReference type="Gene3D" id="3.40.50.620">
    <property type="entry name" value="HUPs"/>
    <property type="match status" value="1"/>
</dbReference>